<dbReference type="Gene3D" id="3.90.180.10">
    <property type="entry name" value="Medium-chain alcohol dehydrogenases, catalytic domain"/>
    <property type="match status" value="1"/>
</dbReference>
<accession>A0A2L0UJQ3</accession>
<name>A0A2L0UJQ3_9MICC</name>
<dbReference type="PANTHER" id="PTHR11695">
    <property type="entry name" value="ALCOHOL DEHYDROGENASE RELATED"/>
    <property type="match status" value="1"/>
</dbReference>
<feature type="domain" description="Enoyl reductase (ER)" evidence="1">
    <location>
        <begin position="10"/>
        <end position="212"/>
    </location>
</feature>
<dbReference type="AlphaFoldDB" id="A0A2L0UJQ3"/>
<dbReference type="Gene3D" id="3.40.50.720">
    <property type="entry name" value="NAD(P)-binding Rossmann-like Domain"/>
    <property type="match status" value="1"/>
</dbReference>
<dbReference type="InterPro" id="IPR036291">
    <property type="entry name" value="NAD(P)-bd_dom_sf"/>
</dbReference>
<evidence type="ECO:0000259" key="1">
    <source>
        <dbReference type="SMART" id="SM00829"/>
    </source>
</evidence>
<proteinExistence type="predicted"/>
<gene>
    <name evidence="2" type="ORF">CVO76_15365</name>
</gene>
<dbReference type="SUPFAM" id="SSF51735">
    <property type="entry name" value="NAD(P)-binding Rossmann-fold domains"/>
    <property type="match status" value="1"/>
</dbReference>
<dbReference type="InterPro" id="IPR011032">
    <property type="entry name" value="GroES-like_sf"/>
</dbReference>
<dbReference type="Proteomes" id="UP000239187">
    <property type="component" value="Chromosome"/>
</dbReference>
<dbReference type="GO" id="GO:0016491">
    <property type="term" value="F:oxidoreductase activity"/>
    <property type="evidence" value="ECO:0007669"/>
    <property type="project" value="InterPro"/>
</dbReference>
<evidence type="ECO:0000313" key="3">
    <source>
        <dbReference type="Proteomes" id="UP000239187"/>
    </source>
</evidence>
<sequence>MRAVVHSAYGGADVLELRDLSVPAVGAGEVLVRVRAAGVDRGAWHMMTGLPYLGRLAFGLRGPRNPVLGMDVAGVVVAVGGQVSRFAVGDEVFGVGRGTFAEFATAAEGSLVRKPALLSFAEAAAVPVSGVTALQALHDVGRVREGQQVAILGASGGVGSFAVQLARAAGAQVTAVCSDAKAGYVRSLGAGSVLDYGERDFADCGTAFDLVVDIGGSPSV</sequence>
<reference evidence="2 3" key="1">
    <citation type="submission" date="2017-11" db="EMBL/GenBank/DDBJ databases">
        <title>Draft genome of Arthrobacter agilis strain UMCV2, a plant growth-promoting rhizobacterium and biocontrol capacity of phytopathogenic fungi.</title>
        <authorList>
            <person name="Martinez-Camara R."/>
            <person name="Santoyo G."/>
            <person name="Moreno-Hagelsieb G."/>
            <person name="Valencia-Cantero E."/>
        </authorList>
    </citation>
    <scope>NUCLEOTIDE SEQUENCE [LARGE SCALE GENOMIC DNA]</scope>
    <source>
        <strain evidence="2 3">UMCV2</strain>
    </source>
</reference>
<dbReference type="Pfam" id="PF08240">
    <property type="entry name" value="ADH_N"/>
    <property type="match status" value="1"/>
</dbReference>
<dbReference type="CDD" id="cd08267">
    <property type="entry name" value="MDR1"/>
    <property type="match status" value="1"/>
</dbReference>
<dbReference type="EMBL" id="CP024915">
    <property type="protein sequence ID" value="AUZ89459.1"/>
    <property type="molecule type" value="Genomic_DNA"/>
</dbReference>
<protein>
    <submittedName>
        <fullName evidence="2">NAD(P)-dependent alcohol dehydrogenase</fullName>
    </submittedName>
</protein>
<dbReference type="InterPro" id="IPR013149">
    <property type="entry name" value="ADH-like_C"/>
</dbReference>
<dbReference type="Pfam" id="PF00107">
    <property type="entry name" value="ADH_zinc_N"/>
    <property type="match status" value="1"/>
</dbReference>
<dbReference type="InterPro" id="IPR050700">
    <property type="entry name" value="YIM1/Zinc_Alcohol_DH_Fams"/>
</dbReference>
<dbReference type="SUPFAM" id="SSF50129">
    <property type="entry name" value="GroES-like"/>
    <property type="match status" value="1"/>
</dbReference>
<dbReference type="InterPro" id="IPR013154">
    <property type="entry name" value="ADH-like_N"/>
</dbReference>
<dbReference type="InterPro" id="IPR020843">
    <property type="entry name" value="ER"/>
</dbReference>
<dbReference type="SMART" id="SM00829">
    <property type="entry name" value="PKS_ER"/>
    <property type="match status" value="1"/>
</dbReference>
<evidence type="ECO:0000313" key="2">
    <source>
        <dbReference type="EMBL" id="AUZ89459.1"/>
    </source>
</evidence>
<dbReference type="PANTHER" id="PTHR11695:SF294">
    <property type="entry name" value="RETICULON-4-INTERACTING PROTEIN 1, MITOCHONDRIAL"/>
    <property type="match status" value="1"/>
</dbReference>
<feature type="non-terminal residue" evidence="2">
    <location>
        <position position="220"/>
    </location>
</feature>
<organism evidence="2 3">
    <name type="scientific">Arthrobacter agilis</name>
    <dbReference type="NCBI Taxonomy" id="37921"/>
    <lineage>
        <taxon>Bacteria</taxon>
        <taxon>Bacillati</taxon>
        <taxon>Actinomycetota</taxon>
        <taxon>Actinomycetes</taxon>
        <taxon>Micrococcales</taxon>
        <taxon>Micrococcaceae</taxon>
        <taxon>Arthrobacter</taxon>
    </lineage>
</organism>